<dbReference type="AlphaFoldDB" id="A0A0G4GFC8"/>
<reference evidence="1" key="1">
    <citation type="submission" date="2014-11" db="EMBL/GenBank/DDBJ databases">
        <authorList>
            <person name="Otto D Thomas"/>
            <person name="Naeem Raeece"/>
        </authorList>
    </citation>
    <scope>NUCLEOTIDE SEQUENCE</scope>
</reference>
<sequence>MRQKKVSVVVLHHSPENLAPPVIVFDLHHQRVRELSKSSFKKHYGNDPNVFYLVDVAKGDPNSAVHGLVAGCTVMTTFPSEEAWKELAKEKYRILVFPLWEKAEVKTFFQRSDFEEVFKKYGRVSWAFTDVEEVEDYVKTALDKLQLKETANPIGTTATSKTV</sequence>
<dbReference type="VEuPathDB" id="CryptoDB:Cvel_21635"/>
<name>A0A0G4GFC8_9ALVE</name>
<organism evidence="1">
    <name type="scientific">Chromera velia CCMP2878</name>
    <dbReference type="NCBI Taxonomy" id="1169474"/>
    <lineage>
        <taxon>Eukaryota</taxon>
        <taxon>Sar</taxon>
        <taxon>Alveolata</taxon>
        <taxon>Colpodellida</taxon>
        <taxon>Chromeraceae</taxon>
        <taxon>Chromera</taxon>
    </lineage>
</organism>
<protein>
    <submittedName>
        <fullName evidence="1">Uncharacterized protein</fullName>
    </submittedName>
</protein>
<accession>A0A0G4GFC8</accession>
<gene>
    <name evidence="1" type="ORF">Cvel_21635</name>
</gene>
<dbReference type="EMBL" id="CDMZ01001154">
    <property type="protein sequence ID" value="CEM28211.1"/>
    <property type="molecule type" value="Genomic_DNA"/>
</dbReference>
<proteinExistence type="predicted"/>
<evidence type="ECO:0000313" key="1">
    <source>
        <dbReference type="EMBL" id="CEM28211.1"/>
    </source>
</evidence>